<dbReference type="Pfam" id="PF04240">
    <property type="entry name" value="Caroten_synth"/>
    <property type="match status" value="1"/>
</dbReference>
<accession>A0A1G9VE98</accession>
<gene>
    <name evidence="2" type="ORF">SAMN04488514_11349</name>
</gene>
<name>A0A1G9VE98_9FLAO</name>
<dbReference type="OrthoDB" id="9811293at2"/>
<dbReference type="Proteomes" id="UP000199440">
    <property type="component" value="Unassembled WGS sequence"/>
</dbReference>
<keyword evidence="1" id="KW-0812">Transmembrane</keyword>
<dbReference type="PANTHER" id="PTHR39419:SF1">
    <property type="entry name" value="SLL0814 PROTEIN"/>
    <property type="match status" value="1"/>
</dbReference>
<sequence length="216" mass="24695">MNRTIKYLVNDGLPKTFIVFYCVGLVLYFTPLTHNLFKLITPYTLVLVTAAIFSHHKEWNTKTIVVLASIFILSIIVEIIGVTTGKLFGEYAYGKGLGLKIADVPVVIGLNWVFLVYTSNSIISKYTSKNIPIIIGAASLMILYDILLEKVAPSMDMWQFSKNEPPISNYVVWFLLALIFNWAIQQFKIDTNNRPARWLFFIQFGFFIIIVVHNIF</sequence>
<dbReference type="AlphaFoldDB" id="A0A1G9VE98"/>
<feature type="transmembrane region" description="Helical" evidence="1">
    <location>
        <begin position="36"/>
        <end position="53"/>
    </location>
</feature>
<feature type="transmembrane region" description="Helical" evidence="1">
    <location>
        <begin position="196"/>
        <end position="215"/>
    </location>
</feature>
<protein>
    <submittedName>
        <fullName evidence="2">Putative membrane protein</fullName>
    </submittedName>
</protein>
<dbReference type="EMBL" id="FNGV01000013">
    <property type="protein sequence ID" value="SDM70403.1"/>
    <property type="molecule type" value="Genomic_DNA"/>
</dbReference>
<feature type="transmembrane region" description="Helical" evidence="1">
    <location>
        <begin position="97"/>
        <end position="118"/>
    </location>
</feature>
<evidence type="ECO:0000256" key="1">
    <source>
        <dbReference type="SAM" id="Phobius"/>
    </source>
</evidence>
<organism evidence="2 3">
    <name type="scientific">Kriegella aquimaris</name>
    <dbReference type="NCBI Taxonomy" id="192904"/>
    <lineage>
        <taxon>Bacteria</taxon>
        <taxon>Pseudomonadati</taxon>
        <taxon>Bacteroidota</taxon>
        <taxon>Flavobacteriia</taxon>
        <taxon>Flavobacteriales</taxon>
        <taxon>Flavobacteriaceae</taxon>
        <taxon>Kriegella</taxon>
    </lineage>
</organism>
<keyword evidence="3" id="KW-1185">Reference proteome</keyword>
<dbReference type="PANTHER" id="PTHR39419">
    <property type="entry name" value="SLL0814 PROTEIN"/>
    <property type="match status" value="1"/>
</dbReference>
<feature type="transmembrane region" description="Helical" evidence="1">
    <location>
        <begin position="12"/>
        <end position="30"/>
    </location>
</feature>
<feature type="transmembrane region" description="Helical" evidence="1">
    <location>
        <begin position="130"/>
        <end position="147"/>
    </location>
</feature>
<evidence type="ECO:0000313" key="2">
    <source>
        <dbReference type="EMBL" id="SDM70403.1"/>
    </source>
</evidence>
<dbReference type="RefSeq" id="WP_089893664.1">
    <property type="nucleotide sequence ID" value="NZ_FNGV01000013.1"/>
</dbReference>
<proteinExistence type="predicted"/>
<reference evidence="2 3" key="1">
    <citation type="submission" date="2016-10" db="EMBL/GenBank/DDBJ databases">
        <authorList>
            <person name="de Groot N.N."/>
        </authorList>
    </citation>
    <scope>NUCLEOTIDE SEQUENCE [LARGE SCALE GENOMIC DNA]</scope>
    <source>
        <strain evidence="2 3">DSM 19886</strain>
    </source>
</reference>
<keyword evidence="1" id="KW-0472">Membrane</keyword>
<feature type="transmembrane region" description="Helical" evidence="1">
    <location>
        <begin position="65"/>
        <end position="85"/>
    </location>
</feature>
<dbReference type="InterPro" id="IPR007354">
    <property type="entry name" value="CruF-like"/>
</dbReference>
<feature type="transmembrane region" description="Helical" evidence="1">
    <location>
        <begin position="167"/>
        <end position="184"/>
    </location>
</feature>
<keyword evidence="1" id="KW-1133">Transmembrane helix</keyword>
<evidence type="ECO:0000313" key="3">
    <source>
        <dbReference type="Proteomes" id="UP000199440"/>
    </source>
</evidence>
<dbReference type="STRING" id="192904.SAMN04488514_11349"/>